<sequence>MRRPTLLFLFFLLILLSPLTSAQPYWLKEGVYFKYVAEGEHSVAITQDSSTYRGSYGELFWRVVKVENGLVTVEAVLKAENLTEERYTELPHEEALKRLNELISLYEGKEPSTTMGSCRLYPVENETWGKGIARICNETASIEFSNYTYAVLVERDRGVEFIRRAVPKIVRRTVFEIDLRDNVLVYNGTPLGKNLLFILPDKIPQEGEVLFSVLGQEVKVTKSIILNDTVIHTPFRTFKPPILFIRTNMVAGNGWQGMSGIYYDMSSGILVTGFMPVSPLWEAFGFSSVALFDEDSKRSRGEMGGFGMVLADTNAELVLTKRLTGVEIPKLSFIVFILSVFLLAVCGAVKIRRWDA</sequence>
<dbReference type="OrthoDB" id="97597at2157"/>
<dbReference type="EMBL" id="CP008887">
    <property type="protein sequence ID" value="AIU69785.1"/>
    <property type="molecule type" value="Genomic_DNA"/>
</dbReference>
<dbReference type="STRING" id="1505907.TEU_05220"/>
<feature type="transmembrane region" description="Helical" evidence="1">
    <location>
        <begin position="331"/>
        <end position="351"/>
    </location>
</feature>
<keyword evidence="1" id="KW-0812">Transmembrane</keyword>
<name>A0A097QTH7_9EURY</name>
<proteinExistence type="predicted"/>
<dbReference type="GeneID" id="25152836"/>
<accession>A0A097QTH7</accession>
<dbReference type="KEGG" id="teu:TEU_05220"/>
<dbReference type="HOGENOM" id="CLU_755713_0_0_2"/>
<keyword evidence="1" id="KW-1133">Transmembrane helix</keyword>
<protein>
    <submittedName>
        <fullName evidence="2">Uncharacterized protein</fullName>
    </submittedName>
</protein>
<evidence type="ECO:0000256" key="1">
    <source>
        <dbReference type="SAM" id="Phobius"/>
    </source>
</evidence>
<dbReference type="AlphaFoldDB" id="A0A097QTH7"/>
<dbReference type="RefSeq" id="WP_050002760.1">
    <property type="nucleotide sequence ID" value="NZ_CP008887.1"/>
</dbReference>
<evidence type="ECO:0000313" key="2">
    <source>
        <dbReference type="EMBL" id="AIU69785.1"/>
    </source>
</evidence>
<organism evidence="2 3">
    <name type="scientific">Thermococcus eurythermalis</name>
    <dbReference type="NCBI Taxonomy" id="1505907"/>
    <lineage>
        <taxon>Archaea</taxon>
        <taxon>Methanobacteriati</taxon>
        <taxon>Methanobacteriota</taxon>
        <taxon>Thermococci</taxon>
        <taxon>Thermococcales</taxon>
        <taxon>Thermococcaceae</taxon>
        <taxon>Thermococcus</taxon>
    </lineage>
</organism>
<evidence type="ECO:0000313" key="3">
    <source>
        <dbReference type="Proteomes" id="UP000029980"/>
    </source>
</evidence>
<dbReference type="Proteomes" id="UP000029980">
    <property type="component" value="Chromosome"/>
</dbReference>
<keyword evidence="3" id="KW-1185">Reference proteome</keyword>
<gene>
    <name evidence="2" type="ORF">TEU_05220</name>
</gene>
<keyword evidence="1" id="KW-0472">Membrane</keyword>
<reference evidence="2 3" key="1">
    <citation type="journal article" date="2015" name="Int. J. Syst. Evol. Microbiol.">
        <title>Thermococcus eurythermalis sp. nov., a conditional piezophilic hyperthermophilic archaeon with a wide temperature range isolated from an oil-immersed chimney in the Guaymas Basin.</title>
        <authorList>
            <person name="Zhao W."/>
            <person name="Zeng X."/>
            <person name="Xiao X."/>
        </authorList>
    </citation>
    <scope>NUCLEOTIDE SEQUENCE [LARGE SCALE GENOMIC DNA]</scope>
    <source>
        <strain evidence="2 3">A501</strain>
    </source>
</reference>